<dbReference type="PANTHER" id="PTHR46797:SF1">
    <property type="entry name" value="METHYLPHOSPHONATE SYNTHASE"/>
    <property type="match status" value="1"/>
</dbReference>
<comment type="caution">
    <text evidence="3">The sequence shown here is derived from an EMBL/GenBank/DDBJ whole genome shotgun (WGS) entry which is preliminary data.</text>
</comment>
<keyword evidence="1" id="KW-0238">DNA-binding</keyword>
<dbReference type="Proteomes" id="UP000635278">
    <property type="component" value="Unassembled WGS sequence"/>
</dbReference>
<dbReference type="SUPFAM" id="SSF47413">
    <property type="entry name" value="lambda repressor-like DNA-binding domains"/>
    <property type="match status" value="1"/>
</dbReference>
<name>A0ABX0JK67_9PROT</name>
<dbReference type="InterPro" id="IPR010982">
    <property type="entry name" value="Lambda_DNA-bd_dom_sf"/>
</dbReference>
<dbReference type="RefSeq" id="WP_173582081.1">
    <property type="nucleotide sequence ID" value="NZ_WOTB01000003.1"/>
</dbReference>
<evidence type="ECO:0000259" key="2">
    <source>
        <dbReference type="PROSITE" id="PS50943"/>
    </source>
</evidence>
<reference evidence="3 4" key="1">
    <citation type="journal article" date="2020" name="Int. J. Syst. Evol. Microbiol.">
        <title>Novel acetic acid bacteria from cider fermentations: Acetobacter conturbans sp. nov. and Acetobacter fallax sp. nov.</title>
        <authorList>
            <person name="Sombolestani A.S."/>
            <person name="Cleenwerck I."/>
            <person name="Cnockaert M."/>
            <person name="Borremans W."/>
            <person name="Wieme A.D."/>
            <person name="De Vuyst L."/>
            <person name="Vandamme P."/>
        </authorList>
    </citation>
    <scope>NUCLEOTIDE SEQUENCE [LARGE SCALE GENOMIC DNA]</scope>
    <source>
        <strain evidence="3 4">LMG 30640</strain>
    </source>
</reference>
<feature type="domain" description="HTH cro/C1-type" evidence="2">
    <location>
        <begin position="9"/>
        <end position="63"/>
    </location>
</feature>
<evidence type="ECO:0000313" key="3">
    <source>
        <dbReference type="EMBL" id="NHN83642.1"/>
    </source>
</evidence>
<dbReference type="EMBL" id="WOTB01000003">
    <property type="protein sequence ID" value="NHN83642.1"/>
    <property type="molecule type" value="Genomic_DNA"/>
</dbReference>
<dbReference type="Pfam" id="PF13560">
    <property type="entry name" value="HTH_31"/>
    <property type="match status" value="1"/>
</dbReference>
<keyword evidence="4" id="KW-1185">Reference proteome</keyword>
<dbReference type="SMART" id="SM00530">
    <property type="entry name" value="HTH_XRE"/>
    <property type="match status" value="1"/>
</dbReference>
<proteinExistence type="predicted"/>
<sequence>MTETLGQRLRKLRRGRKLTLVEVGAAIDKSRSFINELEIGKKQGTHKTLADLASFYGVTLDYLQNGASPEAFPLARIEMHGEPPYSREEKAIVGLWRSLDLAKRDAWLALLEQSIPSTPEID</sequence>
<dbReference type="InterPro" id="IPR050807">
    <property type="entry name" value="TransReg_Diox_bact_type"/>
</dbReference>
<dbReference type="PROSITE" id="PS50943">
    <property type="entry name" value="HTH_CROC1"/>
    <property type="match status" value="1"/>
</dbReference>
<dbReference type="CDD" id="cd00093">
    <property type="entry name" value="HTH_XRE"/>
    <property type="match status" value="1"/>
</dbReference>
<dbReference type="Gene3D" id="1.10.260.40">
    <property type="entry name" value="lambda repressor-like DNA-binding domains"/>
    <property type="match status" value="1"/>
</dbReference>
<gene>
    <name evidence="3" type="ORF">GOB93_03180</name>
</gene>
<dbReference type="InterPro" id="IPR001387">
    <property type="entry name" value="Cro/C1-type_HTH"/>
</dbReference>
<protein>
    <submittedName>
        <fullName evidence="3">Helix-turn-helix domain-containing protein</fullName>
    </submittedName>
</protein>
<accession>A0ABX0JK67</accession>
<evidence type="ECO:0000256" key="1">
    <source>
        <dbReference type="ARBA" id="ARBA00023125"/>
    </source>
</evidence>
<dbReference type="PANTHER" id="PTHR46797">
    <property type="entry name" value="HTH-TYPE TRANSCRIPTIONAL REGULATOR"/>
    <property type="match status" value="1"/>
</dbReference>
<organism evidence="3 4">
    <name type="scientific">Acetobacter musti</name>
    <dbReference type="NCBI Taxonomy" id="864732"/>
    <lineage>
        <taxon>Bacteria</taxon>
        <taxon>Pseudomonadati</taxon>
        <taxon>Pseudomonadota</taxon>
        <taxon>Alphaproteobacteria</taxon>
        <taxon>Acetobacterales</taxon>
        <taxon>Acetobacteraceae</taxon>
        <taxon>Acetobacter</taxon>
    </lineage>
</organism>
<evidence type="ECO:0000313" key="4">
    <source>
        <dbReference type="Proteomes" id="UP000635278"/>
    </source>
</evidence>